<feature type="domain" description="Peptidase S8/S53" evidence="6">
    <location>
        <begin position="38"/>
        <end position="267"/>
    </location>
</feature>
<dbReference type="InterPro" id="IPR015500">
    <property type="entry name" value="Peptidase_S8_subtilisin-rel"/>
</dbReference>
<comment type="similarity">
    <text evidence="1 5">Belongs to the peptidase S8 family.</text>
</comment>
<evidence type="ECO:0000256" key="1">
    <source>
        <dbReference type="ARBA" id="ARBA00011073"/>
    </source>
</evidence>
<dbReference type="PANTHER" id="PTHR43806:SF11">
    <property type="entry name" value="CEREVISIN-RELATED"/>
    <property type="match status" value="1"/>
</dbReference>
<dbReference type="GO" id="GO:0006508">
    <property type="term" value="P:proteolysis"/>
    <property type="evidence" value="ECO:0007669"/>
    <property type="project" value="UniProtKB-KW"/>
</dbReference>
<dbReference type="InterPro" id="IPR050131">
    <property type="entry name" value="Peptidase_S8_subtilisin-like"/>
</dbReference>
<comment type="caution">
    <text evidence="7">The sequence shown here is derived from an EMBL/GenBank/DDBJ whole genome shotgun (WGS) entry which is preliminary data.</text>
</comment>
<protein>
    <recommendedName>
        <fullName evidence="6">Peptidase S8/S53 domain-containing protein</fullName>
    </recommendedName>
</protein>
<dbReference type="InterPro" id="IPR000209">
    <property type="entry name" value="Peptidase_S8/S53_dom"/>
</dbReference>
<reference evidence="7" key="1">
    <citation type="journal article" date="2014" name="Int. J. Syst. Evol. Microbiol.">
        <title>Complete genome sequence of Corynebacterium casei LMG S-19264T (=DSM 44701T), isolated from a smear-ripened cheese.</title>
        <authorList>
            <consortium name="US DOE Joint Genome Institute (JGI-PGF)"/>
            <person name="Walter F."/>
            <person name="Albersmeier A."/>
            <person name="Kalinowski J."/>
            <person name="Ruckert C."/>
        </authorList>
    </citation>
    <scope>NUCLEOTIDE SEQUENCE</scope>
    <source>
        <strain evidence="7">VKM Ac-2007</strain>
    </source>
</reference>
<dbReference type="Gene3D" id="3.40.50.200">
    <property type="entry name" value="Peptidase S8/S53 domain"/>
    <property type="match status" value="1"/>
</dbReference>
<evidence type="ECO:0000256" key="4">
    <source>
        <dbReference type="ARBA" id="ARBA00022825"/>
    </source>
</evidence>
<name>A0A9W6I687_9ACTN</name>
<keyword evidence="8" id="KW-1185">Reference proteome</keyword>
<dbReference type="CDD" id="cd07492">
    <property type="entry name" value="Peptidases_S8_8"/>
    <property type="match status" value="1"/>
</dbReference>
<dbReference type="PRINTS" id="PR00723">
    <property type="entry name" value="SUBTILISIN"/>
</dbReference>
<evidence type="ECO:0000313" key="7">
    <source>
        <dbReference type="EMBL" id="GLK12171.1"/>
    </source>
</evidence>
<keyword evidence="4 5" id="KW-0720">Serine protease</keyword>
<accession>A0A9W6I687</accession>
<dbReference type="RefSeq" id="WP_271220520.1">
    <property type="nucleotide sequence ID" value="NZ_BAAAVD010000004.1"/>
</dbReference>
<sequence length="271" mass="28796">MTARPPLTWRLGLEDDIAVAASGHAGVTAEWAWRGATGRGVRVCVVDSGIEPDHPMVGRIDGSYAVRAGADGGAVVVESEAGDSCGHGTACAGIIRSIAPECELHSVQVLGAGFSGTGDAFVTGLRWAIDQGFDVVSLSLSTRRRHLAEPLRELGDLAYFRGTVLVASAHNLPVESFPWRFSSVISVGSHAENDPDLILYNPRPPVEFFAHGSEVEVAWPGGGRTRCTGNSFATPHVAGRCALIMSKHPGLTPFQVKTVLYQTSQNVREER</sequence>
<evidence type="ECO:0000256" key="2">
    <source>
        <dbReference type="ARBA" id="ARBA00022670"/>
    </source>
</evidence>
<evidence type="ECO:0000256" key="3">
    <source>
        <dbReference type="ARBA" id="ARBA00022801"/>
    </source>
</evidence>
<dbReference type="PROSITE" id="PS00136">
    <property type="entry name" value="SUBTILASE_ASP"/>
    <property type="match status" value="1"/>
</dbReference>
<organism evidence="7 8">
    <name type="scientific">Streptosporangium carneum</name>
    <dbReference type="NCBI Taxonomy" id="47481"/>
    <lineage>
        <taxon>Bacteria</taxon>
        <taxon>Bacillati</taxon>
        <taxon>Actinomycetota</taxon>
        <taxon>Actinomycetes</taxon>
        <taxon>Streptosporangiales</taxon>
        <taxon>Streptosporangiaceae</taxon>
        <taxon>Streptosporangium</taxon>
    </lineage>
</organism>
<keyword evidence="3 5" id="KW-0378">Hydrolase</keyword>
<dbReference type="InterPro" id="IPR034067">
    <property type="entry name" value="Serine_protease_KerA-like_dom"/>
</dbReference>
<evidence type="ECO:0000259" key="6">
    <source>
        <dbReference type="Pfam" id="PF00082"/>
    </source>
</evidence>
<dbReference type="InterPro" id="IPR023827">
    <property type="entry name" value="Peptidase_S8_Asp-AS"/>
</dbReference>
<feature type="active site" description="Charge relay system" evidence="5">
    <location>
        <position position="87"/>
    </location>
</feature>
<evidence type="ECO:0000256" key="5">
    <source>
        <dbReference type="PROSITE-ProRule" id="PRU01240"/>
    </source>
</evidence>
<dbReference type="GO" id="GO:0004252">
    <property type="term" value="F:serine-type endopeptidase activity"/>
    <property type="evidence" value="ECO:0007669"/>
    <property type="project" value="UniProtKB-UniRule"/>
</dbReference>
<reference evidence="7" key="2">
    <citation type="submission" date="2023-01" db="EMBL/GenBank/DDBJ databases">
        <authorList>
            <person name="Sun Q."/>
            <person name="Evtushenko L."/>
        </authorList>
    </citation>
    <scope>NUCLEOTIDE SEQUENCE</scope>
    <source>
        <strain evidence="7">VKM Ac-2007</strain>
    </source>
</reference>
<feature type="active site" description="Charge relay system" evidence="5">
    <location>
        <position position="231"/>
    </location>
</feature>
<keyword evidence="2 5" id="KW-0645">Protease</keyword>
<dbReference type="SUPFAM" id="SSF52743">
    <property type="entry name" value="Subtilisin-like"/>
    <property type="match status" value="1"/>
</dbReference>
<dbReference type="AlphaFoldDB" id="A0A9W6I687"/>
<gene>
    <name evidence="7" type="ORF">GCM10017600_55800</name>
</gene>
<dbReference type="EMBL" id="BSEV01000015">
    <property type="protein sequence ID" value="GLK12171.1"/>
    <property type="molecule type" value="Genomic_DNA"/>
</dbReference>
<feature type="active site" description="Charge relay system" evidence="5">
    <location>
        <position position="47"/>
    </location>
</feature>
<proteinExistence type="inferred from homology"/>
<dbReference type="Proteomes" id="UP001143474">
    <property type="component" value="Unassembled WGS sequence"/>
</dbReference>
<dbReference type="Pfam" id="PF00082">
    <property type="entry name" value="Peptidase_S8"/>
    <property type="match status" value="1"/>
</dbReference>
<evidence type="ECO:0000313" key="8">
    <source>
        <dbReference type="Proteomes" id="UP001143474"/>
    </source>
</evidence>
<dbReference type="PROSITE" id="PS51892">
    <property type="entry name" value="SUBTILASE"/>
    <property type="match status" value="1"/>
</dbReference>
<dbReference type="PANTHER" id="PTHR43806">
    <property type="entry name" value="PEPTIDASE S8"/>
    <property type="match status" value="1"/>
</dbReference>
<dbReference type="InterPro" id="IPR036852">
    <property type="entry name" value="Peptidase_S8/S53_dom_sf"/>
</dbReference>